<dbReference type="AlphaFoldDB" id="A0A507DL26"/>
<evidence type="ECO:0000256" key="1">
    <source>
        <dbReference type="SAM" id="MobiDB-lite"/>
    </source>
</evidence>
<feature type="transmembrane region" description="Helical" evidence="2">
    <location>
        <begin position="81"/>
        <end position="102"/>
    </location>
</feature>
<name>A0A507DL26_9FUNG</name>
<dbReference type="Proteomes" id="UP000317494">
    <property type="component" value="Unassembled WGS sequence"/>
</dbReference>
<gene>
    <name evidence="3" type="ORF">SeLEV6574_g02804</name>
    <name evidence="4" type="ORF">SeMB42_g01440</name>
</gene>
<evidence type="ECO:0000256" key="2">
    <source>
        <dbReference type="SAM" id="Phobius"/>
    </source>
</evidence>
<comment type="caution">
    <text evidence="4">The sequence shown here is derived from an EMBL/GenBank/DDBJ whole genome shotgun (WGS) entry which is preliminary data.</text>
</comment>
<keyword evidence="2" id="KW-0472">Membrane</keyword>
<dbReference type="EMBL" id="QEAN01000037">
    <property type="protein sequence ID" value="TPX52399.1"/>
    <property type="molecule type" value="Genomic_DNA"/>
</dbReference>
<organism evidence="4 5">
    <name type="scientific">Synchytrium endobioticum</name>
    <dbReference type="NCBI Taxonomy" id="286115"/>
    <lineage>
        <taxon>Eukaryota</taxon>
        <taxon>Fungi</taxon>
        <taxon>Fungi incertae sedis</taxon>
        <taxon>Chytridiomycota</taxon>
        <taxon>Chytridiomycota incertae sedis</taxon>
        <taxon>Chytridiomycetes</taxon>
        <taxon>Synchytriales</taxon>
        <taxon>Synchytriaceae</taxon>
        <taxon>Synchytrium</taxon>
    </lineage>
</organism>
<reference evidence="5 6" key="1">
    <citation type="journal article" date="2019" name="Sci. Rep.">
        <title>Comparative genomics of chytrid fungi reveal insights into the obligate biotrophic and pathogenic lifestyle of Synchytrium endobioticum.</title>
        <authorList>
            <person name="van de Vossenberg B.T.L.H."/>
            <person name="Warris S."/>
            <person name="Nguyen H.D.T."/>
            <person name="van Gent-Pelzer M.P.E."/>
            <person name="Joly D.L."/>
            <person name="van de Geest H.C."/>
            <person name="Bonants P.J.M."/>
            <person name="Smith D.S."/>
            <person name="Levesque C.A."/>
            <person name="van der Lee T.A.J."/>
        </authorList>
    </citation>
    <scope>NUCLEOTIDE SEQUENCE [LARGE SCALE GENOMIC DNA]</scope>
    <source>
        <strain evidence="3 6">LEV6574</strain>
        <strain evidence="4 5">MB42</strain>
    </source>
</reference>
<keyword evidence="2" id="KW-1133">Transmembrane helix</keyword>
<keyword evidence="2" id="KW-0812">Transmembrane</keyword>
<evidence type="ECO:0000313" key="4">
    <source>
        <dbReference type="EMBL" id="TPX52399.1"/>
    </source>
</evidence>
<sequence>MLLLTLILIVASNAQVKLPEAVFKHEIPAAGMLSPHSAPPPTLLIVGKPHAVPPTSTPSHEQQYNPDLHQYYYEYAPPSPVSIFLATLLALALVIAMMGCIISTMKQAEPESHPGCCCARKRRQIVPTTAPSSTSYRPMPIAHTRPVPLARLSSVRRGTEHGGGRRVYIMSMHELNDVEPLPPYTEPHGGSGNNAEDVHSGLNSAACKG</sequence>
<dbReference type="VEuPathDB" id="FungiDB:SeMB42_g01440"/>
<dbReference type="EMBL" id="QEAM01000083">
    <property type="protein sequence ID" value="TPX47199.1"/>
    <property type="molecule type" value="Genomic_DNA"/>
</dbReference>
<evidence type="ECO:0000313" key="6">
    <source>
        <dbReference type="Proteomes" id="UP000320475"/>
    </source>
</evidence>
<keyword evidence="5" id="KW-1185">Reference proteome</keyword>
<proteinExistence type="predicted"/>
<feature type="region of interest" description="Disordered" evidence="1">
    <location>
        <begin position="181"/>
        <end position="209"/>
    </location>
</feature>
<accession>A0A507DL26</accession>
<dbReference type="Proteomes" id="UP000320475">
    <property type="component" value="Unassembled WGS sequence"/>
</dbReference>
<evidence type="ECO:0000313" key="5">
    <source>
        <dbReference type="Proteomes" id="UP000317494"/>
    </source>
</evidence>
<protein>
    <submittedName>
        <fullName evidence="4">Uncharacterized protein</fullName>
    </submittedName>
</protein>
<evidence type="ECO:0000313" key="3">
    <source>
        <dbReference type="EMBL" id="TPX47199.1"/>
    </source>
</evidence>